<dbReference type="OrthoDB" id="15743at2759"/>
<accession>A0A9P0FLH4</accession>
<dbReference type="Proteomes" id="UP001154078">
    <property type="component" value="Chromosome 8"/>
</dbReference>
<keyword evidence="3" id="KW-1185">Reference proteome</keyword>
<feature type="transmembrane region" description="Helical" evidence="1">
    <location>
        <begin position="21"/>
        <end position="41"/>
    </location>
</feature>
<dbReference type="Pfam" id="PF08997">
    <property type="entry name" value="UCR_6-4kD"/>
    <property type="match status" value="1"/>
</dbReference>
<keyword evidence="1" id="KW-0472">Membrane</keyword>
<dbReference type="GO" id="GO:0006122">
    <property type="term" value="P:mitochondrial electron transport, ubiquinol to cytochrome c"/>
    <property type="evidence" value="ECO:0007669"/>
    <property type="project" value="InterPro"/>
</dbReference>
<keyword evidence="1" id="KW-0812">Transmembrane</keyword>
<dbReference type="InterPro" id="IPR029027">
    <property type="entry name" value="Single_a-helix_sf"/>
</dbReference>
<sequence length="60" mass="6687">MALPGPLRTIGKKQIEIMSRWIGTSMAFGATAGLGVCYATDWKLVLQYLPYYNGKFVTEE</sequence>
<dbReference type="EMBL" id="OV121139">
    <property type="protein sequence ID" value="CAH0562159.1"/>
    <property type="molecule type" value="Genomic_DNA"/>
</dbReference>
<protein>
    <recommendedName>
        <fullName evidence="4">Cytochrome b-c1 complex subunit 10</fullName>
    </recommendedName>
</protein>
<dbReference type="Gene3D" id="1.20.5.220">
    <property type="match status" value="1"/>
</dbReference>
<dbReference type="PANTHER" id="PTHR15420">
    <property type="entry name" value="UBIQUINOL-CYTOCHROME C REDUCTASE COMPLEX 6.4 KD PROTEIN"/>
    <property type="match status" value="1"/>
</dbReference>
<organism evidence="2 3">
    <name type="scientific">Brassicogethes aeneus</name>
    <name type="common">Rape pollen beetle</name>
    <name type="synonym">Meligethes aeneus</name>
    <dbReference type="NCBI Taxonomy" id="1431903"/>
    <lineage>
        <taxon>Eukaryota</taxon>
        <taxon>Metazoa</taxon>
        <taxon>Ecdysozoa</taxon>
        <taxon>Arthropoda</taxon>
        <taxon>Hexapoda</taxon>
        <taxon>Insecta</taxon>
        <taxon>Pterygota</taxon>
        <taxon>Neoptera</taxon>
        <taxon>Endopterygota</taxon>
        <taxon>Coleoptera</taxon>
        <taxon>Polyphaga</taxon>
        <taxon>Cucujiformia</taxon>
        <taxon>Nitidulidae</taxon>
        <taxon>Meligethinae</taxon>
        <taxon>Brassicogethes</taxon>
    </lineage>
</organism>
<gene>
    <name evidence="2" type="ORF">MELIAE_LOCUS11358</name>
</gene>
<name>A0A9P0FLH4_BRAAE</name>
<reference evidence="2" key="1">
    <citation type="submission" date="2021-12" db="EMBL/GenBank/DDBJ databases">
        <authorList>
            <person name="King R."/>
        </authorList>
    </citation>
    <scope>NUCLEOTIDE SEQUENCE</scope>
</reference>
<evidence type="ECO:0008006" key="4">
    <source>
        <dbReference type="Google" id="ProtNLM"/>
    </source>
</evidence>
<evidence type="ECO:0000313" key="2">
    <source>
        <dbReference type="EMBL" id="CAH0562159.1"/>
    </source>
</evidence>
<dbReference type="AlphaFoldDB" id="A0A9P0FLH4"/>
<evidence type="ECO:0000313" key="3">
    <source>
        <dbReference type="Proteomes" id="UP001154078"/>
    </source>
</evidence>
<keyword evidence="1" id="KW-1133">Transmembrane helix</keyword>
<dbReference type="FunFam" id="1.20.5.220:FF:000005">
    <property type="entry name" value="cytochrome b-c1 complex subunit 10"/>
    <property type="match status" value="1"/>
</dbReference>
<dbReference type="InterPro" id="IPR015089">
    <property type="entry name" value="UQCR"/>
</dbReference>
<dbReference type="GO" id="GO:0005743">
    <property type="term" value="C:mitochondrial inner membrane"/>
    <property type="evidence" value="ECO:0007669"/>
    <property type="project" value="TreeGrafter"/>
</dbReference>
<evidence type="ECO:0000256" key="1">
    <source>
        <dbReference type="SAM" id="Phobius"/>
    </source>
</evidence>
<dbReference type="SUPFAM" id="SSF81518">
    <property type="entry name" value="Subunit XI (6.4 kDa protein) of cytochrome bc1 complex (Ubiquinol-cytochrome c reductase)"/>
    <property type="match status" value="1"/>
</dbReference>
<dbReference type="PANTHER" id="PTHR15420:SF2">
    <property type="entry name" value="CYTOCHROME B-C1 COMPLEX SUBUNIT 10"/>
    <property type="match status" value="1"/>
</dbReference>
<proteinExistence type="predicted"/>